<accession>A0AAV6UZW5</accession>
<name>A0AAV6UZW5_9ARAC</name>
<dbReference type="AlphaFoldDB" id="A0AAV6UZW5"/>
<evidence type="ECO:0000313" key="2">
    <source>
        <dbReference type="Proteomes" id="UP000827092"/>
    </source>
</evidence>
<keyword evidence="2" id="KW-1185">Reference proteome</keyword>
<dbReference type="Proteomes" id="UP000827092">
    <property type="component" value="Unassembled WGS sequence"/>
</dbReference>
<protein>
    <submittedName>
        <fullName evidence="1">Uncharacterized protein</fullName>
    </submittedName>
</protein>
<proteinExistence type="predicted"/>
<organism evidence="1 2">
    <name type="scientific">Oedothorax gibbosus</name>
    <dbReference type="NCBI Taxonomy" id="931172"/>
    <lineage>
        <taxon>Eukaryota</taxon>
        <taxon>Metazoa</taxon>
        <taxon>Ecdysozoa</taxon>
        <taxon>Arthropoda</taxon>
        <taxon>Chelicerata</taxon>
        <taxon>Arachnida</taxon>
        <taxon>Araneae</taxon>
        <taxon>Araneomorphae</taxon>
        <taxon>Entelegynae</taxon>
        <taxon>Araneoidea</taxon>
        <taxon>Linyphiidae</taxon>
        <taxon>Erigoninae</taxon>
        <taxon>Oedothorax</taxon>
    </lineage>
</organism>
<reference evidence="1 2" key="1">
    <citation type="journal article" date="2022" name="Nat. Ecol. Evol.">
        <title>A masculinizing supergene underlies an exaggerated male reproductive morph in a spider.</title>
        <authorList>
            <person name="Hendrickx F."/>
            <person name="De Corte Z."/>
            <person name="Sonet G."/>
            <person name="Van Belleghem S.M."/>
            <person name="Kostlbacher S."/>
            <person name="Vangestel C."/>
        </authorList>
    </citation>
    <scope>NUCLEOTIDE SEQUENCE [LARGE SCALE GENOMIC DNA]</scope>
    <source>
        <strain evidence="1">W744_W776</strain>
    </source>
</reference>
<gene>
    <name evidence="1" type="ORF">JTE90_009094</name>
</gene>
<evidence type="ECO:0000313" key="1">
    <source>
        <dbReference type="EMBL" id="KAG8189955.1"/>
    </source>
</evidence>
<sequence>MYPFIVKPHKYADNEFISLSPNNHKEAGRHNDQNVGEPLFGRWSAKIHKSVLTRLKPKRGFDLNLVPTECRLPSKI</sequence>
<dbReference type="EMBL" id="JAFNEN010000199">
    <property type="protein sequence ID" value="KAG8189955.1"/>
    <property type="molecule type" value="Genomic_DNA"/>
</dbReference>
<comment type="caution">
    <text evidence="1">The sequence shown here is derived from an EMBL/GenBank/DDBJ whole genome shotgun (WGS) entry which is preliminary data.</text>
</comment>